<name>A0A3B1BWA8_9ZZZZ</name>
<proteinExistence type="predicted"/>
<accession>A0A3B1BWA8</accession>
<protein>
    <submittedName>
        <fullName evidence="1">Uncharacterized protein</fullName>
    </submittedName>
</protein>
<dbReference type="EMBL" id="UOGE01000073">
    <property type="protein sequence ID" value="VAX22229.1"/>
    <property type="molecule type" value="Genomic_DNA"/>
</dbReference>
<sequence length="119" mass="12879">MVFGKKIICFAVFCVITAGVSYAGNLSNVKVSFKTLSCSGSKGFASVDIDKIVKVETFKCDQGSAVKEIYQILVTAGGAVKYNVYNTTEKEAEKIQKAIDSFQADKQKTIRDSGGIILY</sequence>
<reference evidence="1" key="1">
    <citation type="submission" date="2018-06" db="EMBL/GenBank/DDBJ databases">
        <authorList>
            <person name="Zhirakovskaya E."/>
        </authorList>
    </citation>
    <scope>NUCLEOTIDE SEQUENCE</scope>
</reference>
<evidence type="ECO:0000313" key="1">
    <source>
        <dbReference type="EMBL" id="VAX22229.1"/>
    </source>
</evidence>
<organism evidence="1">
    <name type="scientific">hydrothermal vent metagenome</name>
    <dbReference type="NCBI Taxonomy" id="652676"/>
    <lineage>
        <taxon>unclassified sequences</taxon>
        <taxon>metagenomes</taxon>
        <taxon>ecological metagenomes</taxon>
    </lineage>
</organism>
<dbReference type="AlphaFoldDB" id="A0A3B1BWA8"/>
<gene>
    <name evidence="1" type="ORF">MNBD_NITROSPINAE02-1497</name>
</gene>